<dbReference type="FunFam" id="1.10.8.10:FF:000001">
    <property type="entry name" value="Elongation factor Ts"/>
    <property type="match status" value="1"/>
</dbReference>
<dbReference type="Gene3D" id="1.10.286.20">
    <property type="match status" value="1"/>
</dbReference>
<dbReference type="Gene3D" id="1.10.8.10">
    <property type="entry name" value="DNA helicase RuvA subunit, C-terminal domain"/>
    <property type="match status" value="1"/>
</dbReference>
<evidence type="ECO:0000256" key="4">
    <source>
        <dbReference type="ARBA" id="ARBA00022917"/>
    </source>
</evidence>
<evidence type="ECO:0000256" key="5">
    <source>
        <dbReference type="ARBA" id="ARBA00025453"/>
    </source>
</evidence>
<dbReference type="Gene3D" id="3.30.479.20">
    <property type="entry name" value="Elongation factor Ts, dimerisation domain"/>
    <property type="match status" value="1"/>
</dbReference>
<feature type="domain" description="Translation elongation factor EFTs/EF1B dimerisation" evidence="9">
    <location>
        <begin position="57"/>
        <end position="199"/>
    </location>
</feature>
<dbReference type="Proteomes" id="UP000184315">
    <property type="component" value="Unassembled WGS sequence"/>
</dbReference>
<proteinExistence type="inferred from homology"/>
<evidence type="ECO:0000256" key="6">
    <source>
        <dbReference type="HAMAP-Rule" id="MF_00050"/>
    </source>
</evidence>
<dbReference type="SUPFAM" id="SSF54713">
    <property type="entry name" value="Elongation factor Ts (EF-Ts), dimerisation domain"/>
    <property type="match status" value="1"/>
</dbReference>
<evidence type="ECO:0000259" key="9">
    <source>
        <dbReference type="Pfam" id="PF00889"/>
    </source>
</evidence>
<name>A0A1J1LQ81_9CYAN</name>
<evidence type="ECO:0000313" key="10">
    <source>
        <dbReference type="EMBL" id="CUR34736.1"/>
    </source>
</evidence>
<comment type="similarity">
    <text evidence="1 6 7">Belongs to the EF-Ts family.</text>
</comment>
<dbReference type="InterPro" id="IPR014039">
    <property type="entry name" value="Transl_elong_EFTs/EF1B_dimer"/>
</dbReference>
<evidence type="ECO:0000256" key="7">
    <source>
        <dbReference type="RuleBase" id="RU000642"/>
    </source>
</evidence>
<dbReference type="HAMAP" id="MF_00050">
    <property type="entry name" value="EF_Ts"/>
    <property type="match status" value="1"/>
</dbReference>
<dbReference type="PANTHER" id="PTHR11741">
    <property type="entry name" value="ELONGATION FACTOR TS"/>
    <property type="match status" value="1"/>
</dbReference>
<dbReference type="GO" id="GO:0005737">
    <property type="term" value="C:cytoplasm"/>
    <property type="evidence" value="ECO:0007669"/>
    <property type="project" value="UniProtKB-SubCell"/>
</dbReference>
<protein>
    <recommendedName>
        <fullName evidence="2 6">Elongation factor Ts</fullName>
        <shortName evidence="6">EF-Ts</shortName>
    </recommendedName>
</protein>
<dbReference type="OrthoDB" id="9808348at2"/>
<keyword evidence="6" id="KW-0963">Cytoplasm</keyword>
<dbReference type="SUPFAM" id="SSF46934">
    <property type="entry name" value="UBA-like"/>
    <property type="match status" value="1"/>
</dbReference>
<comment type="function">
    <text evidence="5 6 7">Associates with the EF-Tu.GDP complex and induces the exchange of GDP to GTP. It remains bound to the aminoacyl-tRNA.EF-Tu.GTP complex up to the GTP hydrolysis stage on the ribosome.</text>
</comment>
<dbReference type="EMBL" id="CZDF01000172">
    <property type="protein sequence ID" value="CUR34736.1"/>
    <property type="molecule type" value="Genomic_DNA"/>
</dbReference>
<dbReference type="CDD" id="cd14275">
    <property type="entry name" value="UBA_EF-Ts"/>
    <property type="match status" value="1"/>
</dbReference>
<dbReference type="FunFam" id="1.10.286.20:FF:000001">
    <property type="entry name" value="Elongation factor Ts"/>
    <property type="match status" value="1"/>
</dbReference>
<keyword evidence="3 6" id="KW-0251">Elongation factor</keyword>
<dbReference type="Pfam" id="PF00889">
    <property type="entry name" value="EF_TS"/>
    <property type="match status" value="1"/>
</dbReference>
<evidence type="ECO:0000256" key="3">
    <source>
        <dbReference type="ARBA" id="ARBA00022768"/>
    </source>
</evidence>
<accession>A0A1J1LQ81</accession>
<dbReference type="GO" id="GO:0003746">
    <property type="term" value="F:translation elongation factor activity"/>
    <property type="evidence" value="ECO:0007669"/>
    <property type="project" value="UniProtKB-UniRule"/>
</dbReference>
<organism evidence="10 11">
    <name type="scientific">Planktothrix tepida PCC 9214</name>
    <dbReference type="NCBI Taxonomy" id="671072"/>
    <lineage>
        <taxon>Bacteria</taxon>
        <taxon>Bacillati</taxon>
        <taxon>Cyanobacteriota</taxon>
        <taxon>Cyanophyceae</taxon>
        <taxon>Oscillatoriophycideae</taxon>
        <taxon>Oscillatoriales</taxon>
        <taxon>Microcoleaceae</taxon>
        <taxon>Planktothrix</taxon>
    </lineage>
</organism>
<evidence type="ECO:0000256" key="2">
    <source>
        <dbReference type="ARBA" id="ARBA00016956"/>
    </source>
</evidence>
<dbReference type="InterPro" id="IPR009060">
    <property type="entry name" value="UBA-like_sf"/>
</dbReference>
<evidence type="ECO:0000256" key="8">
    <source>
        <dbReference type="RuleBase" id="RU000643"/>
    </source>
</evidence>
<dbReference type="InterPro" id="IPR036402">
    <property type="entry name" value="EF-Ts_dimer_sf"/>
</dbReference>
<sequence length="219" mass="24576">MAEISAKIVKELRDKTGAGMMDCKRALTENDGDMNKAIDWLRQKGMSSADKKTARSATEGLVGSYIHTGGRVGVMVEINCETDFVARREEFKALVQNIAMQIAACPNVEYISVDDIPAPIAAREKDIEMKRDDLGNKPDNIKEKIVQGRIEKRLKEMSLLDQPYIRDQNITVEELVKQSISLLGENIKIRRFARFVLGEGLEKEEKNFADEVAEQMGKA</sequence>
<dbReference type="InterPro" id="IPR001816">
    <property type="entry name" value="Transl_elong_EFTs/EF1B"/>
</dbReference>
<dbReference type="AlphaFoldDB" id="A0A1J1LQ81"/>
<dbReference type="STRING" id="671072.PL9214650175"/>
<dbReference type="RefSeq" id="WP_072721486.1">
    <property type="nucleotide sequence ID" value="NZ_LN889813.1"/>
</dbReference>
<dbReference type="PROSITE" id="PS01126">
    <property type="entry name" value="EF_TS_1"/>
    <property type="match status" value="1"/>
</dbReference>
<comment type="subcellular location">
    <subcellularLocation>
        <location evidence="6 8">Cytoplasm</location>
    </subcellularLocation>
</comment>
<evidence type="ECO:0000313" key="11">
    <source>
        <dbReference type="Proteomes" id="UP000184315"/>
    </source>
</evidence>
<dbReference type="PANTHER" id="PTHR11741:SF10">
    <property type="entry name" value="POLYPROTEIN OF EF-TS, CHLOROPLASTIC"/>
    <property type="match status" value="1"/>
</dbReference>
<keyword evidence="4 6" id="KW-0648">Protein biosynthesis</keyword>
<evidence type="ECO:0000256" key="1">
    <source>
        <dbReference type="ARBA" id="ARBA00005532"/>
    </source>
</evidence>
<dbReference type="InterPro" id="IPR018101">
    <property type="entry name" value="Transl_elong_Ts_CS"/>
</dbReference>
<gene>
    <name evidence="6 10" type="primary">tsf</name>
    <name evidence="10" type="ORF">PL9214650175</name>
</gene>
<dbReference type="PROSITE" id="PS01127">
    <property type="entry name" value="EF_TS_2"/>
    <property type="match status" value="1"/>
</dbReference>
<dbReference type="NCBIfam" id="TIGR00116">
    <property type="entry name" value="tsf"/>
    <property type="match status" value="1"/>
</dbReference>
<feature type="region of interest" description="Involved in Mg(2+) ion dislocation from EF-Tu" evidence="6">
    <location>
        <begin position="82"/>
        <end position="85"/>
    </location>
</feature>
<reference evidence="11" key="1">
    <citation type="submission" date="2015-10" db="EMBL/GenBank/DDBJ databases">
        <authorList>
            <person name="Regsiter A."/>
            <person name="william w."/>
        </authorList>
    </citation>
    <scope>NUCLEOTIDE SEQUENCE [LARGE SCALE GENOMIC DNA]</scope>
</reference>
<keyword evidence="11" id="KW-1185">Reference proteome</keyword>